<protein>
    <recommendedName>
        <fullName evidence="1">Fibronectin type-III domain-containing protein</fullName>
    </recommendedName>
</protein>
<feature type="domain" description="Fibronectin type-III" evidence="1">
    <location>
        <begin position="1"/>
        <end position="86"/>
    </location>
</feature>
<name>A0A815NXU1_9BILA</name>
<comment type="caution">
    <text evidence="3">The sequence shown here is derived from an EMBL/GenBank/DDBJ whole genome shotgun (WGS) entry which is preliminary data.</text>
</comment>
<dbReference type="PROSITE" id="PS50853">
    <property type="entry name" value="FN3"/>
    <property type="match status" value="1"/>
</dbReference>
<dbReference type="SUPFAM" id="SSF49265">
    <property type="entry name" value="Fibronectin type III"/>
    <property type="match status" value="1"/>
</dbReference>
<reference evidence="3" key="1">
    <citation type="submission" date="2021-02" db="EMBL/GenBank/DDBJ databases">
        <authorList>
            <person name="Nowell W R."/>
        </authorList>
    </citation>
    <scope>NUCLEOTIDE SEQUENCE</scope>
</reference>
<dbReference type="AlphaFoldDB" id="A0A815NXU1"/>
<gene>
    <name evidence="3" type="ORF">JXQ802_LOCUS36986</name>
    <name evidence="2" type="ORF">PYM288_LOCUS23786</name>
</gene>
<dbReference type="EMBL" id="CAJNOL010001944">
    <property type="protein sequence ID" value="CAF1440743.1"/>
    <property type="molecule type" value="Genomic_DNA"/>
</dbReference>
<evidence type="ECO:0000259" key="1">
    <source>
        <dbReference type="PROSITE" id="PS50853"/>
    </source>
</evidence>
<keyword evidence="4" id="KW-1185">Reference proteome</keyword>
<accession>A0A815NXU1</accession>
<proteinExistence type="predicted"/>
<evidence type="ECO:0000313" key="2">
    <source>
        <dbReference type="EMBL" id="CAF1180613.1"/>
    </source>
</evidence>
<dbReference type="Proteomes" id="UP000663854">
    <property type="component" value="Unassembled WGS sequence"/>
</dbReference>
<dbReference type="EMBL" id="CAJNOH010001138">
    <property type="protein sequence ID" value="CAF1180613.1"/>
    <property type="molecule type" value="Genomic_DNA"/>
</dbReference>
<organism evidence="3 4">
    <name type="scientific">Rotaria sordida</name>
    <dbReference type="NCBI Taxonomy" id="392033"/>
    <lineage>
        <taxon>Eukaryota</taxon>
        <taxon>Metazoa</taxon>
        <taxon>Spiralia</taxon>
        <taxon>Gnathifera</taxon>
        <taxon>Rotifera</taxon>
        <taxon>Eurotatoria</taxon>
        <taxon>Bdelloidea</taxon>
        <taxon>Philodinida</taxon>
        <taxon>Philodinidae</taxon>
        <taxon>Rotaria</taxon>
    </lineage>
</organism>
<dbReference type="InterPro" id="IPR013783">
    <property type="entry name" value="Ig-like_fold"/>
</dbReference>
<sequence>MNIQQQYKTTTCQIQWTPLTGYFIECRLQEDSHWSKKTLTEPIEDTATKIYLLHTGHKYKCHIRARNLTDLGELSNSTKETKIRELIIHEKSKFIQELELMTIINVRSVILTGRVEHDPTSEFR</sequence>
<dbReference type="CDD" id="cd00063">
    <property type="entry name" value="FN3"/>
    <property type="match status" value="1"/>
</dbReference>
<evidence type="ECO:0000313" key="4">
    <source>
        <dbReference type="Proteomes" id="UP000663870"/>
    </source>
</evidence>
<dbReference type="InterPro" id="IPR003961">
    <property type="entry name" value="FN3_dom"/>
</dbReference>
<dbReference type="Gene3D" id="2.60.40.10">
    <property type="entry name" value="Immunoglobulins"/>
    <property type="match status" value="1"/>
</dbReference>
<dbReference type="InterPro" id="IPR036116">
    <property type="entry name" value="FN3_sf"/>
</dbReference>
<dbReference type="Proteomes" id="UP000663870">
    <property type="component" value="Unassembled WGS sequence"/>
</dbReference>
<evidence type="ECO:0000313" key="3">
    <source>
        <dbReference type="EMBL" id="CAF1440743.1"/>
    </source>
</evidence>